<dbReference type="CDD" id="cd12164">
    <property type="entry name" value="GDH_like_2"/>
    <property type="match status" value="1"/>
</dbReference>
<dbReference type="Gene3D" id="3.40.50.720">
    <property type="entry name" value="NAD(P)-binding Rossmann-like Domain"/>
    <property type="match status" value="2"/>
</dbReference>
<evidence type="ECO:0000256" key="1">
    <source>
        <dbReference type="ARBA" id="ARBA00023002"/>
    </source>
</evidence>
<protein>
    <submittedName>
        <fullName evidence="4">Glyoxylate/hydroxypyruvate reductase A</fullName>
    </submittedName>
</protein>
<dbReference type="RefSeq" id="WP_346759936.1">
    <property type="nucleotide sequence ID" value="NZ_JAUJEB010000005.1"/>
</dbReference>
<keyword evidence="1" id="KW-0560">Oxidoreductase</keyword>
<organism evidence="4 5">
    <name type="scientific">Agaribacillus aureus</name>
    <dbReference type="NCBI Taxonomy" id="3051825"/>
    <lineage>
        <taxon>Bacteria</taxon>
        <taxon>Pseudomonadati</taxon>
        <taxon>Bacteroidota</taxon>
        <taxon>Cytophagia</taxon>
        <taxon>Cytophagales</taxon>
        <taxon>Splendidivirgaceae</taxon>
        <taxon>Agaribacillus</taxon>
    </lineage>
</organism>
<dbReference type="PANTHER" id="PTHR43333">
    <property type="entry name" value="2-HACID_DH_C DOMAIN-CONTAINING PROTEIN"/>
    <property type="match status" value="1"/>
</dbReference>
<proteinExistence type="predicted"/>
<comment type="caution">
    <text evidence="4">The sequence shown here is derived from an EMBL/GenBank/DDBJ whole genome shotgun (WGS) entry which is preliminary data.</text>
</comment>
<dbReference type="SUPFAM" id="SSF52283">
    <property type="entry name" value="Formate/glycerate dehydrogenase catalytic domain-like"/>
    <property type="match status" value="1"/>
</dbReference>
<accession>A0ABT8LA32</accession>
<gene>
    <name evidence="4" type="ORF">QQ020_21130</name>
</gene>
<dbReference type="Proteomes" id="UP001172083">
    <property type="component" value="Unassembled WGS sequence"/>
</dbReference>
<name>A0ABT8LA32_9BACT</name>
<evidence type="ECO:0000313" key="4">
    <source>
        <dbReference type="EMBL" id="MDN5214597.1"/>
    </source>
</evidence>
<sequence>MSLALVTPFRKDIEEWKEAINALDPDIEVFIYPEIPHSKQVLAALLWNHPENIFTQFPHLRWVSSLGAGVDHIISDQHLPDDVVVTRIVDDELAIEMTRYLVMAVLSYQKNLFRYINAQAQKKWAPHPARKNLKIGVLGLGFLGSHVAKALSQLSFDVLGYAASEKKLKGVTTFHGEQQLPDFLTHLDVLINLLPLTPKTNGILGMNLFQKFTRPVYLINVARGAHVVENDLLAALENRQLSGAMLDVFDVEPLPDNHPFWTHPNITVTPHVASWTNPVAAVTQLVENYRRMRSGQKLLNEIQRNREY</sequence>
<dbReference type="EMBL" id="JAUJEB010000005">
    <property type="protein sequence ID" value="MDN5214597.1"/>
    <property type="molecule type" value="Genomic_DNA"/>
</dbReference>
<keyword evidence="5" id="KW-1185">Reference proteome</keyword>
<feature type="domain" description="D-isomer specific 2-hydroxyacid dehydrogenase NAD-binding" evidence="3">
    <location>
        <begin position="103"/>
        <end position="273"/>
    </location>
</feature>
<dbReference type="SUPFAM" id="SSF51735">
    <property type="entry name" value="NAD(P)-binding Rossmann-fold domains"/>
    <property type="match status" value="1"/>
</dbReference>
<dbReference type="InterPro" id="IPR036291">
    <property type="entry name" value="NAD(P)-bd_dom_sf"/>
</dbReference>
<evidence type="ECO:0000313" key="5">
    <source>
        <dbReference type="Proteomes" id="UP001172083"/>
    </source>
</evidence>
<dbReference type="Pfam" id="PF02826">
    <property type="entry name" value="2-Hacid_dh_C"/>
    <property type="match status" value="1"/>
</dbReference>
<evidence type="ECO:0000259" key="3">
    <source>
        <dbReference type="Pfam" id="PF02826"/>
    </source>
</evidence>
<keyword evidence="2" id="KW-0520">NAD</keyword>
<evidence type="ECO:0000256" key="2">
    <source>
        <dbReference type="ARBA" id="ARBA00023027"/>
    </source>
</evidence>
<reference evidence="4" key="1">
    <citation type="submission" date="2023-06" db="EMBL/GenBank/DDBJ databases">
        <title>Genomic of Agaribacillus aureum.</title>
        <authorList>
            <person name="Wang G."/>
        </authorList>
    </citation>
    <scope>NUCLEOTIDE SEQUENCE</scope>
    <source>
        <strain evidence="4">BMA12</strain>
    </source>
</reference>
<dbReference type="InterPro" id="IPR006140">
    <property type="entry name" value="D-isomer_DH_NAD-bd"/>
</dbReference>
<dbReference type="PANTHER" id="PTHR43333:SF1">
    <property type="entry name" value="D-ISOMER SPECIFIC 2-HYDROXYACID DEHYDROGENASE NAD-BINDING DOMAIN-CONTAINING PROTEIN"/>
    <property type="match status" value="1"/>
</dbReference>